<dbReference type="PANTHER" id="PTHR10476">
    <property type="entry name" value="CHARGED MULTIVESICULAR BODY PROTEIN"/>
    <property type="match status" value="1"/>
</dbReference>
<dbReference type="AlphaFoldDB" id="A0A146KB55"/>
<evidence type="ECO:0000256" key="1">
    <source>
        <dbReference type="SAM" id="MobiDB-lite"/>
    </source>
</evidence>
<dbReference type="InterPro" id="IPR005024">
    <property type="entry name" value="Snf7_fam"/>
</dbReference>
<dbReference type="Gene3D" id="6.10.140.1230">
    <property type="match status" value="1"/>
</dbReference>
<organism evidence="2">
    <name type="scientific">Trepomonas sp. PC1</name>
    <dbReference type="NCBI Taxonomy" id="1076344"/>
    <lineage>
        <taxon>Eukaryota</taxon>
        <taxon>Metamonada</taxon>
        <taxon>Diplomonadida</taxon>
        <taxon>Hexamitidae</taxon>
        <taxon>Hexamitinae</taxon>
        <taxon>Trepomonas</taxon>
    </lineage>
</organism>
<gene>
    <name evidence="2" type="ORF">TPC1_14949</name>
</gene>
<protein>
    <submittedName>
        <fullName evidence="2">Snf7 domain-containing protein</fullName>
    </submittedName>
</protein>
<feature type="region of interest" description="Disordered" evidence="1">
    <location>
        <begin position="1"/>
        <end position="20"/>
    </location>
</feature>
<reference evidence="2" key="1">
    <citation type="submission" date="2015-07" db="EMBL/GenBank/DDBJ databases">
        <title>Adaptation to a free-living lifestyle via gene acquisitions in the diplomonad Trepomonas sp. PC1.</title>
        <authorList>
            <person name="Xu F."/>
            <person name="Jerlstrom-Hultqvist J."/>
            <person name="Kolisko M."/>
            <person name="Simpson A.G.B."/>
            <person name="Roger A.J."/>
            <person name="Svard S.G."/>
            <person name="Andersson J.O."/>
        </authorList>
    </citation>
    <scope>NUCLEOTIDE SEQUENCE</scope>
    <source>
        <strain evidence="2">PC1</strain>
    </source>
</reference>
<proteinExistence type="predicted"/>
<feature type="non-terminal residue" evidence="2">
    <location>
        <position position="1"/>
    </location>
</feature>
<dbReference type="GO" id="GO:0007034">
    <property type="term" value="P:vacuolar transport"/>
    <property type="evidence" value="ECO:0007669"/>
    <property type="project" value="InterPro"/>
</dbReference>
<feature type="compositionally biased region" description="Basic and acidic residues" evidence="1">
    <location>
        <begin position="202"/>
        <end position="211"/>
    </location>
</feature>
<name>A0A146KB55_9EUKA</name>
<dbReference type="EMBL" id="GDID01003661">
    <property type="protein sequence ID" value="JAP92945.1"/>
    <property type="molecule type" value="Transcribed_RNA"/>
</dbReference>
<feature type="compositionally biased region" description="Low complexity" evidence="1">
    <location>
        <begin position="1"/>
        <end position="12"/>
    </location>
</feature>
<accession>A0A146KB55</accession>
<sequence length="211" mass="24135">QAPSGQSGQNQPQQPPPQPKDFLDQFKTNVQASTRALNKTIMNIEMEEMLLKMEMKKHVNDPSLLKIYAKGLAVSKKEKNKIHQSIAHMKAIENDMRMAVTMSKVNNVYAQVTPIIQGLNEKMNDPTYKTAMRQFVMQNEKLAMQMGMQEEELDDLFADDEIEEAADQEVDMIMQEVLGKKLAGLQINKPEEQQVQEQQVNDEMKKRLDAL</sequence>
<feature type="region of interest" description="Disordered" evidence="1">
    <location>
        <begin position="191"/>
        <end position="211"/>
    </location>
</feature>
<evidence type="ECO:0000313" key="2">
    <source>
        <dbReference type="EMBL" id="JAP92945.1"/>
    </source>
</evidence>